<keyword evidence="2" id="KW-1185">Reference proteome</keyword>
<protein>
    <submittedName>
        <fullName evidence="1">Uncharacterized protein</fullName>
    </submittedName>
</protein>
<comment type="caution">
    <text evidence="1">The sequence shown here is derived from an EMBL/GenBank/DDBJ whole genome shotgun (WGS) entry which is preliminary data.</text>
</comment>
<evidence type="ECO:0000313" key="2">
    <source>
        <dbReference type="Proteomes" id="UP000607559"/>
    </source>
</evidence>
<gene>
    <name evidence="1" type="ORF">GCM10011511_34090</name>
</gene>
<dbReference type="Proteomes" id="UP000607559">
    <property type="component" value="Unassembled WGS sequence"/>
</dbReference>
<reference evidence="1" key="2">
    <citation type="submission" date="2020-09" db="EMBL/GenBank/DDBJ databases">
        <authorList>
            <person name="Sun Q."/>
            <person name="Zhou Y."/>
        </authorList>
    </citation>
    <scope>NUCLEOTIDE SEQUENCE</scope>
    <source>
        <strain evidence="1">CGMCC 1.15448</strain>
    </source>
</reference>
<reference evidence="1" key="1">
    <citation type="journal article" date="2014" name="Int. J. Syst. Evol. Microbiol.">
        <title>Complete genome sequence of Corynebacterium casei LMG S-19264T (=DSM 44701T), isolated from a smear-ripened cheese.</title>
        <authorList>
            <consortium name="US DOE Joint Genome Institute (JGI-PGF)"/>
            <person name="Walter F."/>
            <person name="Albersmeier A."/>
            <person name="Kalinowski J."/>
            <person name="Ruckert C."/>
        </authorList>
    </citation>
    <scope>NUCLEOTIDE SEQUENCE</scope>
    <source>
        <strain evidence="1">CGMCC 1.15448</strain>
    </source>
</reference>
<dbReference type="EMBL" id="BMJC01000003">
    <property type="protein sequence ID" value="GGB07741.1"/>
    <property type="molecule type" value="Genomic_DNA"/>
</dbReference>
<organism evidence="1 2">
    <name type="scientific">Puia dinghuensis</name>
    <dbReference type="NCBI Taxonomy" id="1792502"/>
    <lineage>
        <taxon>Bacteria</taxon>
        <taxon>Pseudomonadati</taxon>
        <taxon>Bacteroidota</taxon>
        <taxon>Chitinophagia</taxon>
        <taxon>Chitinophagales</taxon>
        <taxon>Chitinophagaceae</taxon>
        <taxon>Puia</taxon>
    </lineage>
</organism>
<dbReference type="RefSeq" id="WP_188933778.1">
    <property type="nucleotide sequence ID" value="NZ_BMJC01000003.1"/>
</dbReference>
<dbReference type="AlphaFoldDB" id="A0A8J2UER7"/>
<evidence type="ECO:0000313" key="1">
    <source>
        <dbReference type="EMBL" id="GGB07741.1"/>
    </source>
</evidence>
<name>A0A8J2UER7_9BACT</name>
<sequence>MKKLPPLLLIILIALQPGCKKTNDTTLSETRAHVLYGARPEVDGLGYYIHVDGTGENVIPLNLPSSYQRPTVNTAVGLKFVDTGKRQIVGDLASGGFRVVYVVSIRDL</sequence>
<proteinExistence type="predicted"/>
<accession>A0A8J2UER7</accession>